<comment type="caution">
    <text evidence="5">The sequence shown here is derived from an EMBL/GenBank/DDBJ whole genome shotgun (WGS) entry which is preliminary data.</text>
</comment>
<dbReference type="EMBL" id="BMKG01000001">
    <property type="protein sequence ID" value="GGB83476.1"/>
    <property type="molecule type" value="Genomic_DNA"/>
</dbReference>
<dbReference type="GO" id="GO:2000884">
    <property type="term" value="P:glucomannan catabolic process"/>
    <property type="evidence" value="ECO:0007669"/>
    <property type="project" value="InterPro"/>
</dbReference>
<dbReference type="AlphaFoldDB" id="A0A6I3SXB5"/>
<gene>
    <name evidence="4" type="ORF">GCM10011572_01750</name>
    <name evidence="5" type="ORF">GM672_14195</name>
</gene>
<dbReference type="NCBIfam" id="NF042969">
    <property type="entry name" value="AcxyGlmanDactase"/>
    <property type="match status" value="1"/>
</dbReference>
<dbReference type="Proteomes" id="UP000430634">
    <property type="component" value="Unassembled WGS sequence"/>
</dbReference>
<dbReference type="PANTHER" id="PTHR37834">
    <property type="entry name" value="GDSL-LIKE LIPASE/ACYLHYDROLASE DOMAIN PROTEIN (AFU_ORTHOLOGUE AFUA_2G00620)"/>
    <property type="match status" value="1"/>
</dbReference>
<dbReference type="EMBL" id="WNKZ01000037">
    <property type="protein sequence ID" value="MTV53878.1"/>
    <property type="molecule type" value="Genomic_DNA"/>
</dbReference>
<dbReference type="PANTHER" id="PTHR37834:SF2">
    <property type="entry name" value="ESTERASE, SGNH HYDROLASE-TYPE"/>
    <property type="match status" value="1"/>
</dbReference>
<evidence type="ECO:0000259" key="2">
    <source>
        <dbReference type="Pfam" id="PF13472"/>
    </source>
</evidence>
<reference evidence="4" key="1">
    <citation type="journal article" date="2014" name="Int. J. Syst. Evol. Microbiol.">
        <title>Complete genome of a new Firmicutes species belonging to the dominant human colonic microbiota ('Ruminococcus bicirculans') reveals two chromosomes and a selective capacity to utilize plant glucans.</title>
        <authorList>
            <consortium name="NISC Comparative Sequencing Program"/>
            <person name="Wegmann U."/>
            <person name="Louis P."/>
            <person name="Goesmann A."/>
            <person name="Henrissat B."/>
            <person name="Duncan S.H."/>
            <person name="Flint H.J."/>
        </authorList>
    </citation>
    <scope>NUCLEOTIDE SEQUENCE</scope>
    <source>
        <strain evidence="4">CGMCC 1.15931</strain>
    </source>
</reference>
<dbReference type="InterPro" id="IPR050040">
    <property type="entry name" value="CE2A"/>
</dbReference>
<feature type="signal peptide" evidence="1">
    <location>
        <begin position="1"/>
        <end position="23"/>
    </location>
</feature>
<keyword evidence="1" id="KW-0732">Signal</keyword>
<dbReference type="InterPro" id="IPR036514">
    <property type="entry name" value="SGNH_hydro_sf"/>
</dbReference>
<dbReference type="Gene3D" id="3.40.50.1110">
    <property type="entry name" value="SGNH hydrolase"/>
    <property type="match status" value="1"/>
</dbReference>
<evidence type="ECO:0000313" key="6">
    <source>
        <dbReference type="Proteomes" id="UP000430634"/>
    </source>
</evidence>
<accession>A0A6I3SXB5</accession>
<evidence type="ECO:0000313" key="7">
    <source>
        <dbReference type="Proteomes" id="UP000622638"/>
    </source>
</evidence>
<dbReference type="GO" id="GO:0016788">
    <property type="term" value="F:hydrolase activity, acting on ester bonds"/>
    <property type="evidence" value="ECO:0007669"/>
    <property type="project" value="UniProtKB-ARBA"/>
</dbReference>
<organism evidence="5 6">
    <name type="scientific">Pseudoduganella buxea</name>
    <dbReference type="NCBI Taxonomy" id="1949069"/>
    <lineage>
        <taxon>Bacteria</taxon>
        <taxon>Pseudomonadati</taxon>
        <taxon>Pseudomonadota</taxon>
        <taxon>Betaproteobacteria</taxon>
        <taxon>Burkholderiales</taxon>
        <taxon>Oxalobacteraceae</taxon>
        <taxon>Telluria group</taxon>
        <taxon>Pseudoduganella</taxon>
    </lineage>
</organism>
<reference evidence="4" key="4">
    <citation type="submission" date="2024-05" db="EMBL/GenBank/DDBJ databases">
        <authorList>
            <person name="Sun Q."/>
            <person name="Zhou Y."/>
        </authorList>
    </citation>
    <scope>NUCLEOTIDE SEQUENCE</scope>
    <source>
        <strain evidence="4">CGMCC 1.15931</strain>
    </source>
</reference>
<dbReference type="RefSeq" id="WP_155471183.1">
    <property type="nucleotide sequence ID" value="NZ_BMKG01000001.1"/>
</dbReference>
<evidence type="ECO:0000256" key="1">
    <source>
        <dbReference type="SAM" id="SignalP"/>
    </source>
</evidence>
<dbReference type="InterPro" id="IPR052762">
    <property type="entry name" value="PCW_deacetylase/CE"/>
</dbReference>
<sequence length="350" mass="38163">MRLPYLLLNAASAAFFVVGQAGAADTIAATDGRVAWMGRTVVDDGAASFAYPGVSAFLRFDGRKLVLDVASTGKKSWLDVVVDGRVRAVHLAPGRSRVVLVDRKAAARRTVQVLHRSETWQGTVTARSFTTEGRFAAPPALPARRLMFLGDSVTCGEALDRTPPGKKDPVWWNPRLSYGMLAGQALQAQVHLVCHGGRGLVRSWNGKTDEFNLGRLYQLAIADPARPVPWDQRRYAPDLIVSAIGTNDFTPGIPVREAYVNEYVALVRTLLRDHPQARVVLTEGAILDGEKKAALRDYIDETIRRVGDARVGSVVSKHYPGDAADAHPTRAQHARMAADLVPQLRSVMGW</sequence>
<protein>
    <submittedName>
        <fullName evidence="4 5">Xylan esterase</fullName>
    </submittedName>
</protein>
<dbReference type="Gene3D" id="2.60.120.260">
    <property type="entry name" value="Galactose-binding domain-like"/>
    <property type="match status" value="1"/>
</dbReference>
<feature type="domain" description="Carbohydrate esterase 2 N-terminal" evidence="3">
    <location>
        <begin position="36"/>
        <end position="139"/>
    </location>
</feature>
<feature type="domain" description="SGNH hydrolase-type esterase" evidence="2">
    <location>
        <begin position="148"/>
        <end position="317"/>
    </location>
</feature>
<dbReference type="Proteomes" id="UP000622638">
    <property type="component" value="Unassembled WGS sequence"/>
</dbReference>
<dbReference type="SUPFAM" id="SSF52266">
    <property type="entry name" value="SGNH hydrolase"/>
    <property type="match status" value="1"/>
</dbReference>
<feature type="chain" id="PRO_5026295624" evidence="1">
    <location>
        <begin position="24"/>
        <end position="350"/>
    </location>
</feature>
<dbReference type="GO" id="GO:0045493">
    <property type="term" value="P:xylan catabolic process"/>
    <property type="evidence" value="ECO:0007669"/>
    <property type="project" value="InterPro"/>
</dbReference>
<dbReference type="Pfam" id="PF13472">
    <property type="entry name" value="Lipase_GDSL_2"/>
    <property type="match status" value="1"/>
</dbReference>
<reference evidence="7" key="2">
    <citation type="journal article" date="2019" name="Int. J. Syst. Evol. Microbiol.">
        <title>The Global Catalogue of Microorganisms (GCM) 10K type strain sequencing project: providing services to taxonomists for standard genome sequencing and annotation.</title>
        <authorList>
            <consortium name="The Broad Institute Genomics Platform"/>
            <consortium name="The Broad Institute Genome Sequencing Center for Infectious Disease"/>
            <person name="Wu L."/>
            <person name="Ma J."/>
        </authorList>
    </citation>
    <scope>NUCLEOTIDE SEQUENCE [LARGE SCALE GENOMIC DNA]</scope>
    <source>
        <strain evidence="7">CGMCC 1.15931</strain>
    </source>
</reference>
<dbReference type="InterPro" id="IPR040794">
    <property type="entry name" value="CE2_N"/>
</dbReference>
<keyword evidence="7" id="KW-1185">Reference proteome</keyword>
<name>A0A6I3SXB5_9BURK</name>
<proteinExistence type="predicted"/>
<evidence type="ECO:0000259" key="3">
    <source>
        <dbReference type="Pfam" id="PF17996"/>
    </source>
</evidence>
<reference evidence="5 6" key="3">
    <citation type="submission" date="2019-11" db="EMBL/GenBank/DDBJ databases">
        <title>Type strains purchased from KCTC, JCM and DSMZ.</title>
        <authorList>
            <person name="Lu H."/>
        </authorList>
    </citation>
    <scope>NUCLEOTIDE SEQUENCE [LARGE SCALE GENOMIC DNA]</scope>
    <source>
        <strain evidence="5 6">KCTC 52429</strain>
    </source>
</reference>
<dbReference type="Pfam" id="PF17996">
    <property type="entry name" value="CE2_N"/>
    <property type="match status" value="1"/>
</dbReference>
<dbReference type="OrthoDB" id="9801375at2"/>
<dbReference type="InterPro" id="IPR013830">
    <property type="entry name" value="SGNH_hydro"/>
</dbReference>
<evidence type="ECO:0000313" key="4">
    <source>
        <dbReference type="EMBL" id="GGB83476.1"/>
    </source>
</evidence>
<evidence type="ECO:0000313" key="5">
    <source>
        <dbReference type="EMBL" id="MTV53878.1"/>
    </source>
</evidence>